<keyword evidence="2" id="KW-1185">Reference proteome</keyword>
<dbReference type="Pfam" id="PF10117">
    <property type="entry name" value="McrBC"/>
    <property type="match status" value="1"/>
</dbReference>
<organism evidence="1 2">
    <name type="scientific">Larkinella insperata</name>
    <dbReference type="NCBI Taxonomy" id="332158"/>
    <lineage>
        <taxon>Bacteria</taxon>
        <taxon>Pseudomonadati</taxon>
        <taxon>Bacteroidota</taxon>
        <taxon>Cytophagia</taxon>
        <taxon>Cytophagales</taxon>
        <taxon>Spirosomataceae</taxon>
        <taxon>Larkinella</taxon>
    </lineage>
</organism>
<sequence>MSLVITEYGLIRRNRDFPDAVNSLTELYLPDAPFEALRNFVTESEADAVLSFFLQKGRECIRVKNYVGLLETRDGTQLEILPKAVDAKQGRRTLLRMLRYGRNSPFRPVESAWQGANRLPLWEVFVTLFLDAVTPVITKGVQKSYVARTANQRFLKGKLELAEQIRQNGFHAERMVTTFDEQTANLPQNRLLKSALEFVQKRARTVPSQSRIRQLLFAMDEIPPSERLLEDLRAVAGQNRLFAHYQPALQWAEALLSGRAFGLTAGRHLTLALLFPMERVFEEYVAAGFKRYVQDADVTLQESTQHLIENHVGSRKFRLRPDILLRRNGVTTVLDTKWKRIDATHATGNYGIDQGDLYQLYAYGKKYNATELVLIYPATEQFQEPLDLFGYDETMHLRVVPFDINRPLEEAVLKVTTNEK</sequence>
<protein>
    <submittedName>
        <fullName evidence="1">McrC family protein</fullName>
    </submittedName>
</protein>
<evidence type="ECO:0000313" key="2">
    <source>
        <dbReference type="Proteomes" id="UP001597116"/>
    </source>
</evidence>
<evidence type="ECO:0000313" key="1">
    <source>
        <dbReference type="EMBL" id="MFD1141628.1"/>
    </source>
</evidence>
<gene>
    <name evidence="1" type="ORF">ACFQ4C_10935</name>
</gene>
<dbReference type="EMBL" id="JBHTLP010000008">
    <property type="protein sequence ID" value="MFD1141628.1"/>
    <property type="molecule type" value="Genomic_DNA"/>
</dbReference>
<dbReference type="InterPro" id="IPR019292">
    <property type="entry name" value="McrC"/>
</dbReference>
<reference evidence="2" key="1">
    <citation type="journal article" date="2019" name="Int. J. Syst. Evol. Microbiol.">
        <title>The Global Catalogue of Microorganisms (GCM) 10K type strain sequencing project: providing services to taxonomists for standard genome sequencing and annotation.</title>
        <authorList>
            <consortium name="The Broad Institute Genomics Platform"/>
            <consortium name="The Broad Institute Genome Sequencing Center for Infectious Disease"/>
            <person name="Wu L."/>
            <person name="Ma J."/>
        </authorList>
    </citation>
    <scope>NUCLEOTIDE SEQUENCE [LARGE SCALE GENOMIC DNA]</scope>
    <source>
        <strain evidence="2">CCUG 55608</strain>
    </source>
</reference>
<proteinExistence type="predicted"/>
<dbReference type="Proteomes" id="UP001597116">
    <property type="component" value="Unassembled WGS sequence"/>
</dbReference>
<comment type="caution">
    <text evidence="1">The sequence shown here is derived from an EMBL/GenBank/DDBJ whole genome shotgun (WGS) entry which is preliminary data.</text>
</comment>
<accession>A0ABW3QII8</accession>
<name>A0ABW3QII8_9BACT</name>
<dbReference type="PANTHER" id="PTHR38733:SF1">
    <property type="entry name" value="TYPE IV METHYL-DIRECTED RESTRICTION ENZYME ECOKMCRBC"/>
    <property type="match status" value="1"/>
</dbReference>
<dbReference type="RefSeq" id="WP_265992078.1">
    <property type="nucleotide sequence ID" value="NZ_CP110973.1"/>
</dbReference>
<dbReference type="PANTHER" id="PTHR38733">
    <property type="entry name" value="PROTEIN MCRC"/>
    <property type="match status" value="1"/>
</dbReference>